<keyword evidence="4 6" id="KW-1133">Transmembrane helix</keyword>
<evidence type="ECO:0000256" key="4">
    <source>
        <dbReference type="ARBA" id="ARBA00022989"/>
    </source>
</evidence>
<evidence type="ECO:0000256" key="3">
    <source>
        <dbReference type="ARBA" id="ARBA00022692"/>
    </source>
</evidence>
<organism evidence="8 9">
    <name type="scientific">Microvirga puerhi</name>
    <dbReference type="NCBI Taxonomy" id="2876078"/>
    <lineage>
        <taxon>Bacteria</taxon>
        <taxon>Pseudomonadati</taxon>
        <taxon>Pseudomonadota</taxon>
        <taxon>Alphaproteobacteria</taxon>
        <taxon>Hyphomicrobiales</taxon>
        <taxon>Methylobacteriaceae</taxon>
        <taxon>Microvirga</taxon>
    </lineage>
</organism>
<comment type="similarity">
    <text evidence="6">Belongs to the AcsB/BcsB family.</text>
</comment>
<dbReference type="RefSeq" id="WP_224314482.1">
    <property type="nucleotide sequence ID" value="NZ_JAIRBM010000012.1"/>
</dbReference>
<comment type="subcellular location">
    <subcellularLocation>
        <location evidence="6">Cell inner membrane</location>
    </subcellularLocation>
    <subcellularLocation>
        <location evidence="1">Cell membrane</location>
        <topology evidence="1">Single-pass membrane protein</topology>
    </subcellularLocation>
</comment>
<evidence type="ECO:0000256" key="2">
    <source>
        <dbReference type="ARBA" id="ARBA00022475"/>
    </source>
</evidence>
<protein>
    <recommendedName>
        <fullName evidence="6">Cyclic di-GMP-binding protein</fullName>
    </recommendedName>
    <alternativeName>
        <fullName evidence="6">Cellulose synthase regulatory subunit</fullName>
    </alternativeName>
</protein>
<dbReference type="PANTHER" id="PTHR39083">
    <property type="entry name" value="CYCLIC DI-GMP-BINDING PROTEIN"/>
    <property type="match status" value="1"/>
</dbReference>
<evidence type="ECO:0000256" key="5">
    <source>
        <dbReference type="ARBA" id="ARBA00023136"/>
    </source>
</evidence>
<keyword evidence="3 6" id="KW-0812">Transmembrane</keyword>
<feature type="compositionally biased region" description="Low complexity" evidence="7">
    <location>
        <begin position="15"/>
        <end position="25"/>
    </location>
</feature>
<dbReference type="EMBL" id="JAIRBM010000012">
    <property type="protein sequence ID" value="MBZ6077775.1"/>
    <property type="molecule type" value="Genomic_DNA"/>
</dbReference>
<feature type="compositionally biased region" description="Polar residues" evidence="7">
    <location>
        <begin position="606"/>
        <end position="617"/>
    </location>
</feature>
<evidence type="ECO:0000256" key="7">
    <source>
        <dbReference type="SAM" id="MobiDB-lite"/>
    </source>
</evidence>
<accession>A0ABS7VRT4</accession>
<dbReference type="InterPro" id="IPR018513">
    <property type="entry name" value="Cell_synthase_bac"/>
</dbReference>
<keyword evidence="5 6" id="KW-0472">Membrane</keyword>
<evidence type="ECO:0000256" key="6">
    <source>
        <dbReference type="RuleBase" id="RU365021"/>
    </source>
</evidence>
<keyword evidence="9" id="KW-1185">Reference proteome</keyword>
<reference evidence="8 9" key="1">
    <citation type="submission" date="2021-09" db="EMBL/GenBank/DDBJ databases">
        <title>The complete genome sequence of a new microorganism.</title>
        <authorList>
            <person name="Zi Z."/>
        </authorList>
    </citation>
    <scope>NUCLEOTIDE SEQUENCE [LARGE SCALE GENOMIC DNA]</scope>
    <source>
        <strain evidence="8 9">WGZ8</strain>
    </source>
</reference>
<keyword evidence="6" id="KW-0997">Cell inner membrane</keyword>
<comment type="subunit">
    <text evidence="6">Tightly associated with the cellulose synthase catalytic subunit.</text>
</comment>
<gene>
    <name evidence="8" type="ORF">K9B37_15965</name>
</gene>
<evidence type="ECO:0000256" key="1">
    <source>
        <dbReference type="ARBA" id="ARBA00004162"/>
    </source>
</evidence>
<feature type="region of interest" description="Disordered" evidence="7">
    <location>
        <begin position="1"/>
        <end position="67"/>
    </location>
</feature>
<dbReference type="PANTHER" id="PTHR39083:SF1">
    <property type="entry name" value="CYCLIC DI-GMP-BINDING PROTEIN"/>
    <property type="match status" value="1"/>
</dbReference>
<keyword evidence="6" id="KW-0973">c-di-GMP</keyword>
<keyword evidence="6" id="KW-0135">Cellulose biosynthesis</keyword>
<dbReference type="Proteomes" id="UP000704176">
    <property type="component" value="Unassembled WGS sequence"/>
</dbReference>
<feature type="compositionally biased region" description="Low complexity" evidence="7">
    <location>
        <begin position="35"/>
        <end position="46"/>
    </location>
</feature>
<evidence type="ECO:0000313" key="8">
    <source>
        <dbReference type="EMBL" id="MBZ6077775.1"/>
    </source>
</evidence>
<keyword evidence="2 6" id="KW-1003">Cell membrane</keyword>
<proteinExistence type="inferred from homology"/>
<evidence type="ECO:0000313" key="9">
    <source>
        <dbReference type="Proteomes" id="UP000704176"/>
    </source>
</evidence>
<comment type="pathway">
    <text evidence="6">Glycan metabolism; bacterial cellulose biosynthesis.</text>
</comment>
<sequence length="808" mass="87051">MGPATPSVARPIPSGPASGPAPSAPFNMAPQATRPAAPNVAPVPSVGTNGPARGTDPRAQSAAAATLRGTARPLLPFETIRFEGETDARSWAFFLTQDEAASGSSLSVGYQNAVVVMPEASNLRVVINGETVTEIPIVSSQGVKRVVVPVRAGLLRTGQNIIHMEAIQRHRTDCTVKATYELWTEVDAASTSLMFTEGAPRTLRSLEDLPAIGFDNAGVTTIRVVAPRIYRPEIRDRLLRLVQLVALRGRYAHPVIQVLETDPGPSPVGTLKVVMGIASELRGFTPAVPDAASIQPLALMMQDPGSTAPYLLVSGPTWNDLDNAINIVGGQGLNGAASRGTVDTASWLWPETPTVLGGRAIRFSDLGIPTQEFSGRRLRARFAINLPSDFYATDYGEATLYLDAAHTSAVQPGSHVDIYVNDRISATMTITSRGNIFRRHPIRIPMRNFKPGINHISFETILLTAADDRCVPGETLSDTSRFALFDTTSFYIPTYGRIGRTPDLSTLSTGSFPYGDAPVAVVLSRQDAPNYSAAGTLLARMARDGNAPVRGYFVNAASAADISVLHVGAVDQLPSGLLGRVNLSDNLRSVWQSSPSPNWSYPAGSRSETTARPSTKAPTAMPIGRAAAETAEQPSTDEIRRRWSETLQKRGVLQQSLESFTTWIENTFNLSVAKLTYEDKKDRPYEPPQRSSLLLAQSLSEGSGTRTLVTARTEEALAEEMARLTAPMIWSQMSGRAASLDSIENKLEIEPVDSFTFVQTQPLSFTNVRLVAANWMSINILQYAVLLVACCILLGISTYLLLGRLGRN</sequence>
<name>A0ABS7VRT4_9HYPH</name>
<feature type="transmembrane region" description="Helical" evidence="6">
    <location>
        <begin position="780"/>
        <end position="802"/>
    </location>
</feature>
<dbReference type="Gene3D" id="2.60.120.260">
    <property type="entry name" value="Galactose-binding domain-like"/>
    <property type="match status" value="2"/>
</dbReference>
<feature type="region of interest" description="Disordered" evidence="7">
    <location>
        <begin position="592"/>
        <end position="637"/>
    </location>
</feature>
<comment type="function">
    <text evidence="6">Binds the cellulose synthase activator, bis-(3'-5') cyclic diguanylic acid (c-di-GMP).</text>
</comment>
<comment type="caution">
    <text evidence="8">The sequence shown here is derived from an EMBL/GenBank/DDBJ whole genome shotgun (WGS) entry which is preliminary data.</text>
</comment>
<dbReference type="Pfam" id="PF03170">
    <property type="entry name" value="BcsB"/>
    <property type="match status" value="1"/>
</dbReference>